<evidence type="ECO:0000256" key="4">
    <source>
        <dbReference type="ARBA" id="ARBA00023163"/>
    </source>
</evidence>
<dbReference type="AlphaFoldDB" id="A0A1V2J5F0"/>
<dbReference type="GO" id="GO:0043565">
    <property type="term" value="F:sequence-specific DNA binding"/>
    <property type="evidence" value="ECO:0007669"/>
    <property type="project" value="TreeGrafter"/>
</dbReference>
<dbReference type="Gene3D" id="1.10.10.10">
    <property type="entry name" value="Winged helix-like DNA-binding domain superfamily/Winged helix DNA-binding domain"/>
    <property type="match status" value="1"/>
</dbReference>
<dbReference type="FunFam" id="1.10.10.10:FF:000001">
    <property type="entry name" value="LysR family transcriptional regulator"/>
    <property type="match status" value="1"/>
</dbReference>
<comment type="caution">
    <text evidence="6">The sequence shown here is derived from an EMBL/GenBank/DDBJ whole genome shotgun (WGS) entry which is preliminary data.</text>
</comment>
<evidence type="ECO:0000259" key="5">
    <source>
        <dbReference type="PROSITE" id="PS50931"/>
    </source>
</evidence>
<comment type="similarity">
    <text evidence="1">Belongs to the LysR transcriptional regulatory family.</text>
</comment>
<dbReference type="InterPro" id="IPR058163">
    <property type="entry name" value="LysR-type_TF_proteobact-type"/>
</dbReference>
<evidence type="ECO:0000313" key="7">
    <source>
        <dbReference type="Proteomes" id="UP000188559"/>
    </source>
</evidence>
<dbReference type="CDD" id="cd08471">
    <property type="entry name" value="PBP2_CrgA_like_2"/>
    <property type="match status" value="1"/>
</dbReference>
<name>A0A1V2J5F0_PSEAZ</name>
<gene>
    <name evidence="6" type="ORF">BLL37_28565</name>
</gene>
<dbReference type="PANTHER" id="PTHR30537">
    <property type="entry name" value="HTH-TYPE TRANSCRIPTIONAL REGULATOR"/>
    <property type="match status" value="1"/>
</dbReference>
<dbReference type="OrthoDB" id="8885940at2"/>
<keyword evidence="3" id="KW-0238">DNA-binding</keyword>
<accession>A0A1V2J5F0</accession>
<dbReference type="SUPFAM" id="SSF46785">
    <property type="entry name" value="Winged helix' DNA-binding domain"/>
    <property type="match status" value="1"/>
</dbReference>
<protein>
    <submittedName>
        <fullName evidence="6">LysR family transcriptional regulator</fullName>
    </submittedName>
</protein>
<dbReference type="PROSITE" id="PS50931">
    <property type="entry name" value="HTH_LYSR"/>
    <property type="match status" value="1"/>
</dbReference>
<dbReference type="RefSeq" id="WP_071496265.1">
    <property type="nucleotide sequence ID" value="NZ_LT629702.1"/>
</dbReference>
<dbReference type="Gene3D" id="3.40.190.290">
    <property type="match status" value="1"/>
</dbReference>
<evidence type="ECO:0000256" key="3">
    <source>
        <dbReference type="ARBA" id="ARBA00023125"/>
    </source>
</evidence>
<keyword evidence="4" id="KW-0804">Transcription</keyword>
<keyword evidence="7" id="KW-1185">Reference proteome</keyword>
<evidence type="ECO:0000256" key="1">
    <source>
        <dbReference type="ARBA" id="ARBA00009437"/>
    </source>
</evidence>
<dbReference type="SUPFAM" id="SSF53850">
    <property type="entry name" value="Periplasmic binding protein-like II"/>
    <property type="match status" value="1"/>
</dbReference>
<dbReference type="GO" id="GO:0003700">
    <property type="term" value="F:DNA-binding transcription factor activity"/>
    <property type="evidence" value="ECO:0007669"/>
    <property type="project" value="InterPro"/>
</dbReference>
<evidence type="ECO:0000313" key="6">
    <source>
        <dbReference type="EMBL" id="ONH40509.1"/>
    </source>
</evidence>
<proteinExistence type="inferred from homology"/>
<dbReference type="InterPro" id="IPR005119">
    <property type="entry name" value="LysR_subst-bd"/>
</dbReference>
<dbReference type="Pfam" id="PF03466">
    <property type="entry name" value="LysR_substrate"/>
    <property type="match status" value="1"/>
</dbReference>
<feature type="domain" description="HTH lysR-type" evidence="5">
    <location>
        <begin position="1"/>
        <end position="59"/>
    </location>
</feature>
<dbReference type="GO" id="GO:0006351">
    <property type="term" value="P:DNA-templated transcription"/>
    <property type="evidence" value="ECO:0007669"/>
    <property type="project" value="TreeGrafter"/>
</dbReference>
<dbReference type="InterPro" id="IPR036388">
    <property type="entry name" value="WH-like_DNA-bd_sf"/>
</dbReference>
<sequence>MNRLESMSVFVAVVDAGSLSAAARQLDMPLATVSRKVAELEAHLKSRLLHRTTRQLSLTDVGASYLAACRRILEEIGEAERAATGEYAVPRGELTVTAPIVFGRLHIVPVVAAFLAQYPEISVNLMLTDRVVHLMEEQCDVAVRIGDLPDSSLKAVQVGKVRRVVCASPQYLQTHGMPATPQALRDHSCITFDVLSSVGAWVFGAGKAQQTVPVHSRLSVNTAEAAITAATLGVGVIRVLSYQVAEAVRKGDLQVVLQPFESTALPISLVHKGQAPLPLKVRAFLDFVTPRLRTGDAILS</sequence>
<dbReference type="Proteomes" id="UP000188559">
    <property type="component" value="Unassembled WGS sequence"/>
</dbReference>
<dbReference type="FunFam" id="3.40.190.290:FF:000001">
    <property type="entry name" value="Transcriptional regulator, LysR family"/>
    <property type="match status" value="1"/>
</dbReference>
<evidence type="ECO:0000256" key="2">
    <source>
        <dbReference type="ARBA" id="ARBA00023015"/>
    </source>
</evidence>
<reference evidence="6 7" key="1">
    <citation type="submission" date="2016-10" db="EMBL/GenBank/DDBJ databases">
        <title>Pseudomonas lactis sp. nov. and Pseudomonas paralactis sp. nov., isolated from bovine raw milk.</title>
        <authorList>
            <person name="Von Neubeck M."/>
            <person name="Huptas C."/>
            <person name="Glueck C."/>
            <person name="Krewinkel M."/>
            <person name="Stoeckel M."/>
            <person name="Stressler T."/>
            <person name="Fischer L."/>
            <person name="Hinrichs J."/>
            <person name="Scherer S."/>
            <person name="Wenning M."/>
        </authorList>
    </citation>
    <scope>NUCLEOTIDE SEQUENCE [LARGE SCALE GENOMIC DNA]</scope>
    <source>
        <strain evidence="6 7">DSM 18862</strain>
    </source>
</reference>
<dbReference type="InterPro" id="IPR036390">
    <property type="entry name" value="WH_DNA-bd_sf"/>
</dbReference>
<dbReference type="PANTHER" id="PTHR30537:SF5">
    <property type="entry name" value="HTH-TYPE TRANSCRIPTIONAL ACTIVATOR TTDR-RELATED"/>
    <property type="match status" value="1"/>
</dbReference>
<dbReference type="InterPro" id="IPR000847">
    <property type="entry name" value="LysR_HTH_N"/>
</dbReference>
<keyword evidence="2" id="KW-0805">Transcription regulation</keyword>
<dbReference type="GeneID" id="57378558"/>
<dbReference type="EMBL" id="MNPV01000010">
    <property type="protein sequence ID" value="ONH40509.1"/>
    <property type="molecule type" value="Genomic_DNA"/>
</dbReference>
<organism evidence="6 7">
    <name type="scientific">Pseudomonas azotoformans</name>
    <dbReference type="NCBI Taxonomy" id="47878"/>
    <lineage>
        <taxon>Bacteria</taxon>
        <taxon>Pseudomonadati</taxon>
        <taxon>Pseudomonadota</taxon>
        <taxon>Gammaproteobacteria</taxon>
        <taxon>Pseudomonadales</taxon>
        <taxon>Pseudomonadaceae</taxon>
        <taxon>Pseudomonas</taxon>
    </lineage>
</organism>
<dbReference type="Pfam" id="PF00126">
    <property type="entry name" value="HTH_1"/>
    <property type="match status" value="1"/>
</dbReference>